<dbReference type="Gene3D" id="1.10.443.10">
    <property type="entry name" value="Intergrase catalytic core"/>
    <property type="match status" value="1"/>
</dbReference>
<dbReference type="Proteomes" id="UP000886808">
    <property type="component" value="Unassembled WGS sequence"/>
</dbReference>
<evidence type="ECO:0000256" key="1">
    <source>
        <dbReference type="ARBA" id="ARBA00023172"/>
    </source>
</evidence>
<keyword evidence="1" id="KW-0233">DNA recombination</keyword>
<proteinExistence type="predicted"/>
<dbReference type="EMBL" id="DXIE01000022">
    <property type="protein sequence ID" value="HIV61815.1"/>
    <property type="molecule type" value="Genomic_DNA"/>
</dbReference>
<gene>
    <name evidence="2" type="ORF">H9746_03070</name>
</gene>
<evidence type="ECO:0000313" key="2">
    <source>
        <dbReference type="EMBL" id="HIV61815.1"/>
    </source>
</evidence>
<reference evidence="2" key="1">
    <citation type="journal article" date="2021" name="PeerJ">
        <title>Extensive microbial diversity within the chicken gut microbiome revealed by metagenomics and culture.</title>
        <authorList>
            <person name="Gilroy R."/>
            <person name="Ravi A."/>
            <person name="Getino M."/>
            <person name="Pursley I."/>
            <person name="Horton D.L."/>
            <person name="Alikhan N.F."/>
            <person name="Baker D."/>
            <person name="Gharbi K."/>
            <person name="Hall N."/>
            <person name="Watson M."/>
            <person name="Adriaenssens E.M."/>
            <person name="Foster-Nyarko E."/>
            <person name="Jarju S."/>
            <person name="Secka A."/>
            <person name="Antonio M."/>
            <person name="Oren A."/>
            <person name="Chaudhuri R.R."/>
            <person name="La Ragione R."/>
            <person name="Hildebrand F."/>
            <person name="Pallen M.J."/>
        </authorList>
    </citation>
    <scope>NUCLEOTIDE SEQUENCE</scope>
    <source>
        <strain evidence="2">CHK193-4272</strain>
    </source>
</reference>
<organism evidence="2 3">
    <name type="scientific">Candidatus Butyricicoccus avistercoris</name>
    <dbReference type="NCBI Taxonomy" id="2838518"/>
    <lineage>
        <taxon>Bacteria</taxon>
        <taxon>Bacillati</taxon>
        <taxon>Bacillota</taxon>
        <taxon>Clostridia</taxon>
        <taxon>Eubacteriales</taxon>
        <taxon>Butyricicoccaceae</taxon>
        <taxon>Butyricicoccus</taxon>
    </lineage>
</organism>
<name>A0A9D1TIC4_9FIRM</name>
<dbReference type="InterPro" id="IPR011010">
    <property type="entry name" value="DNA_brk_join_enz"/>
</dbReference>
<accession>A0A9D1TIC4</accession>
<reference evidence="2" key="2">
    <citation type="submission" date="2021-04" db="EMBL/GenBank/DDBJ databases">
        <authorList>
            <person name="Gilroy R."/>
        </authorList>
    </citation>
    <scope>NUCLEOTIDE SEQUENCE</scope>
    <source>
        <strain evidence="2">CHK193-4272</strain>
    </source>
</reference>
<dbReference type="GO" id="GO:0006310">
    <property type="term" value="P:DNA recombination"/>
    <property type="evidence" value="ECO:0007669"/>
    <property type="project" value="UniProtKB-KW"/>
</dbReference>
<dbReference type="GO" id="GO:0003677">
    <property type="term" value="F:DNA binding"/>
    <property type="evidence" value="ECO:0007669"/>
    <property type="project" value="InterPro"/>
</dbReference>
<dbReference type="SUPFAM" id="SSF56349">
    <property type="entry name" value="DNA breaking-rejoining enzymes"/>
    <property type="match status" value="1"/>
</dbReference>
<protein>
    <submittedName>
        <fullName evidence="2">Integrase</fullName>
    </submittedName>
</protein>
<evidence type="ECO:0000313" key="3">
    <source>
        <dbReference type="Proteomes" id="UP000886808"/>
    </source>
</evidence>
<dbReference type="GO" id="GO:0015074">
    <property type="term" value="P:DNA integration"/>
    <property type="evidence" value="ECO:0007669"/>
    <property type="project" value="InterPro"/>
</dbReference>
<comment type="caution">
    <text evidence="2">The sequence shown here is derived from an EMBL/GenBank/DDBJ whole genome shotgun (WGS) entry which is preliminary data.</text>
</comment>
<dbReference type="InterPro" id="IPR013762">
    <property type="entry name" value="Integrase-like_cat_sf"/>
</dbReference>
<sequence>MLIEMGYSPLLIAERLGHENVKTTLQTYSHLYPNKQEELASAIDELKKCYDSATQ</sequence>
<dbReference type="AlphaFoldDB" id="A0A9D1TIC4"/>